<sequence>MTTSDNKTESMRERLRGLIPQVGKDGPTQGVNHIAVFAKDLEATAKFYDEIMDMPVVSVAPNRDVDESTHMNVAIGNGMCLSFFDFPHVPRLQRRAPEGVGNVMHIALPITKSIFSDIKRRCDRNKIKYQEVGGAIYVSDPNNLTIELMPYE</sequence>
<proteinExistence type="predicted"/>
<dbReference type="PROSITE" id="PS51819">
    <property type="entry name" value="VOC"/>
    <property type="match status" value="1"/>
</dbReference>
<feature type="domain" description="VOC" evidence="1">
    <location>
        <begin position="30"/>
        <end position="151"/>
    </location>
</feature>
<dbReference type="Gene3D" id="3.10.180.10">
    <property type="entry name" value="2,3-Dihydroxybiphenyl 1,2-Dioxygenase, domain 1"/>
    <property type="match status" value="1"/>
</dbReference>
<dbReference type="InterPro" id="IPR029068">
    <property type="entry name" value="Glyas_Bleomycin-R_OHBP_Dase"/>
</dbReference>
<dbReference type="SUPFAM" id="SSF54593">
    <property type="entry name" value="Glyoxalase/Bleomycin resistance protein/Dihydroxybiphenyl dioxygenase"/>
    <property type="match status" value="1"/>
</dbReference>
<protein>
    <recommendedName>
        <fullName evidence="1">VOC domain-containing protein</fullName>
    </recommendedName>
</protein>
<dbReference type="EMBL" id="FAXA01000396">
    <property type="protein sequence ID" value="CUV03361.1"/>
    <property type="molecule type" value="Genomic_DNA"/>
</dbReference>
<dbReference type="AlphaFoldDB" id="A0A160VAY4"/>
<organism evidence="2">
    <name type="scientific">hydrothermal vent metagenome</name>
    <dbReference type="NCBI Taxonomy" id="652676"/>
    <lineage>
        <taxon>unclassified sequences</taxon>
        <taxon>metagenomes</taxon>
        <taxon>ecological metagenomes</taxon>
    </lineage>
</organism>
<evidence type="ECO:0000259" key="1">
    <source>
        <dbReference type="PROSITE" id="PS51819"/>
    </source>
</evidence>
<dbReference type="Pfam" id="PF00903">
    <property type="entry name" value="Glyoxalase"/>
    <property type="match status" value="1"/>
</dbReference>
<accession>A0A160VAY4</accession>
<evidence type="ECO:0000313" key="2">
    <source>
        <dbReference type="EMBL" id="CUV03361.1"/>
    </source>
</evidence>
<dbReference type="InterPro" id="IPR004360">
    <property type="entry name" value="Glyas_Fos-R_dOase_dom"/>
</dbReference>
<dbReference type="CDD" id="cd06587">
    <property type="entry name" value="VOC"/>
    <property type="match status" value="1"/>
</dbReference>
<name>A0A160VAY4_9ZZZZ</name>
<reference evidence="2" key="1">
    <citation type="submission" date="2015-10" db="EMBL/GenBank/DDBJ databases">
        <authorList>
            <person name="Gilbert D.G."/>
        </authorList>
    </citation>
    <scope>NUCLEOTIDE SEQUENCE</scope>
</reference>
<gene>
    <name evidence="2" type="ORF">MGWOODY_Clf2361</name>
</gene>
<dbReference type="InterPro" id="IPR037523">
    <property type="entry name" value="VOC_core"/>
</dbReference>